<evidence type="ECO:0000313" key="6">
    <source>
        <dbReference type="Proteomes" id="UP000569329"/>
    </source>
</evidence>
<name>A0A839DQF8_9PSEU</name>
<proteinExistence type="predicted"/>
<dbReference type="InterPro" id="IPR018060">
    <property type="entry name" value="HTH_AraC"/>
</dbReference>
<reference evidence="5 6" key="1">
    <citation type="submission" date="2020-07" db="EMBL/GenBank/DDBJ databases">
        <title>Sequencing the genomes of 1000 actinobacteria strains.</title>
        <authorList>
            <person name="Klenk H.-P."/>
        </authorList>
    </citation>
    <scope>NUCLEOTIDE SEQUENCE [LARGE SCALE GENOMIC DNA]</scope>
    <source>
        <strain evidence="5 6">DSM 45975</strain>
    </source>
</reference>
<keyword evidence="6" id="KW-1185">Reference proteome</keyword>
<dbReference type="InterPro" id="IPR050204">
    <property type="entry name" value="AraC_XylS_family_regulators"/>
</dbReference>
<dbReference type="EMBL" id="JACGWZ010000001">
    <property type="protein sequence ID" value="MBA8823744.1"/>
    <property type="molecule type" value="Genomic_DNA"/>
</dbReference>
<keyword evidence="1" id="KW-0805">Transcription regulation</keyword>
<sequence>MAGSDRGDEFVSTARLLPEAVVSAVGYRTVDSAPVIHRGLPSPSLTVVFSLDDPIVAGLSPEHANGPDAFRNRVVLGGLHTRPAYVVQPTVQTGVQLAVRPLAARALLGVPAGELRDLTTEGVDVLGASAARLREQLAELTTWDERFAALARYLRDRVAAQPRAQPRAEVAAAWSWIARHRGTGSMSELARHVLLSPRQLTTVFNSELGLTPKAASRLMRFEHARQHVTRASRRGLPPDIAATAHACGYSDHAHLVHDFQQYVGTSPTRWLAEERRNIQAGAHRDGEDWGT</sequence>
<evidence type="ECO:0000256" key="3">
    <source>
        <dbReference type="ARBA" id="ARBA00023163"/>
    </source>
</evidence>
<dbReference type="AlphaFoldDB" id="A0A839DQF8"/>
<feature type="domain" description="HTH araC/xylS-type" evidence="4">
    <location>
        <begin position="185"/>
        <end position="273"/>
    </location>
</feature>
<evidence type="ECO:0000256" key="1">
    <source>
        <dbReference type="ARBA" id="ARBA00023015"/>
    </source>
</evidence>
<evidence type="ECO:0000313" key="5">
    <source>
        <dbReference type="EMBL" id="MBA8823744.1"/>
    </source>
</evidence>
<dbReference type="PANTHER" id="PTHR46796">
    <property type="entry name" value="HTH-TYPE TRANSCRIPTIONAL ACTIVATOR RHAS-RELATED"/>
    <property type="match status" value="1"/>
</dbReference>
<dbReference type="Pfam" id="PF12833">
    <property type="entry name" value="HTH_18"/>
    <property type="match status" value="1"/>
</dbReference>
<dbReference type="RefSeq" id="WP_220479510.1">
    <property type="nucleotide sequence ID" value="NZ_JACGWZ010000001.1"/>
</dbReference>
<dbReference type="PROSITE" id="PS01124">
    <property type="entry name" value="HTH_ARAC_FAMILY_2"/>
    <property type="match status" value="1"/>
</dbReference>
<keyword evidence="3" id="KW-0804">Transcription</keyword>
<protein>
    <submittedName>
        <fullName evidence="5">AraC-like DNA-binding protein</fullName>
    </submittedName>
</protein>
<keyword evidence="2 5" id="KW-0238">DNA-binding</keyword>
<accession>A0A839DQF8</accession>
<dbReference type="Gene3D" id="1.10.10.60">
    <property type="entry name" value="Homeodomain-like"/>
    <property type="match status" value="1"/>
</dbReference>
<dbReference type="GO" id="GO:0003700">
    <property type="term" value="F:DNA-binding transcription factor activity"/>
    <property type="evidence" value="ECO:0007669"/>
    <property type="project" value="InterPro"/>
</dbReference>
<gene>
    <name evidence="5" type="ORF">FHX42_001073</name>
</gene>
<comment type="caution">
    <text evidence="5">The sequence shown here is derived from an EMBL/GenBank/DDBJ whole genome shotgun (WGS) entry which is preliminary data.</text>
</comment>
<dbReference type="GO" id="GO:0043565">
    <property type="term" value="F:sequence-specific DNA binding"/>
    <property type="evidence" value="ECO:0007669"/>
    <property type="project" value="InterPro"/>
</dbReference>
<dbReference type="Proteomes" id="UP000569329">
    <property type="component" value="Unassembled WGS sequence"/>
</dbReference>
<evidence type="ECO:0000256" key="2">
    <source>
        <dbReference type="ARBA" id="ARBA00023125"/>
    </source>
</evidence>
<dbReference type="PANTHER" id="PTHR46796:SF15">
    <property type="entry name" value="BLL1074 PROTEIN"/>
    <property type="match status" value="1"/>
</dbReference>
<evidence type="ECO:0000259" key="4">
    <source>
        <dbReference type="PROSITE" id="PS01124"/>
    </source>
</evidence>
<dbReference type="SMART" id="SM00342">
    <property type="entry name" value="HTH_ARAC"/>
    <property type="match status" value="1"/>
</dbReference>
<organism evidence="5 6">
    <name type="scientific">Halosaccharopolyspora lacisalsi</name>
    <dbReference type="NCBI Taxonomy" id="1000566"/>
    <lineage>
        <taxon>Bacteria</taxon>
        <taxon>Bacillati</taxon>
        <taxon>Actinomycetota</taxon>
        <taxon>Actinomycetes</taxon>
        <taxon>Pseudonocardiales</taxon>
        <taxon>Pseudonocardiaceae</taxon>
        <taxon>Halosaccharopolyspora</taxon>
    </lineage>
</organism>